<dbReference type="OrthoDB" id="407298at2759"/>
<keyword evidence="8" id="KW-0464">Manganese</keyword>
<dbReference type="InterPro" id="IPR013819">
    <property type="entry name" value="LipOase_C"/>
</dbReference>
<evidence type="ECO:0000256" key="4">
    <source>
        <dbReference type="ARBA" id="ARBA00021175"/>
    </source>
</evidence>
<dbReference type="Proteomes" id="UP000813444">
    <property type="component" value="Unassembled WGS sequence"/>
</dbReference>
<feature type="domain" description="Lipoxygenase" evidence="9">
    <location>
        <begin position="1"/>
        <end position="562"/>
    </location>
</feature>
<evidence type="ECO:0000256" key="1">
    <source>
        <dbReference type="ARBA" id="ARBA00000366"/>
    </source>
</evidence>
<dbReference type="SUPFAM" id="SSF48484">
    <property type="entry name" value="Lipoxigenase"/>
    <property type="match status" value="1"/>
</dbReference>
<name>A0A8K0WJH8_9HYPO</name>
<evidence type="ECO:0000256" key="2">
    <source>
        <dbReference type="ARBA" id="ARBA00001936"/>
    </source>
</evidence>
<sequence>MLPQDDSNVSARIGEVEQRQTVILYGPSLIGNTSFFPTGTLGSQLSLRDQQQWANDSAFVQQAAAQEAAVVLQAIQEHGGLNTLEDFAVLYDGHWSGSVPLGISQGQLGNLTSDLLFSMERLSVNPYVVQRLHPTNDELPFDVDPEVIQELTASTLASLHREGRLFVADHSYQSEYVAQDGRYSAACTALFYLDSRSNQFLPIAIKTNVGADLIYTPLDDANDWLLAKIMFNVNDLFHGQIYHLANSHAVAEIVYLAALRTLSTRHPVLVLMDRLMFQAYAIRPIGERILFNQGGLFDQNFAFSSEYARVFAQDFYPTVAGPFQRNYFESNLRMRGIIDADYGPELPHIPFYEDGAKIIGVIRDFVTAFVDATYEADDSLLTDWELQAWVAEANGPAEAIDFPETISTKQDLVGILSHLAWLSGVSHHVLNQGDPVATSGVLPLHPASLYSPVPTEKGAIDSVMPWLPDAEKSIEQISLLARFNRPQVVETKQTTEYMFSYPPLLAGTNPAVSAANDAYREGMHLISQGINTRTFDENGLSQGMPFIWRGMDPGVIPFFLSV</sequence>
<dbReference type="PANTHER" id="PTHR11771">
    <property type="entry name" value="LIPOXYGENASE"/>
    <property type="match status" value="1"/>
</dbReference>
<dbReference type="GO" id="GO:0043651">
    <property type="term" value="P:linoleic acid metabolic process"/>
    <property type="evidence" value="ECO:0007669"/>
    <property type="project" value="UniProtKB-ARBA"/>
</dbReference>
<keyword evidence="7" id="KW-0560">Oxidoreductase</keyword>
<gene>
    <name evidence="10" type="ORF">B0I35DRAFT_454987</name>
</gene>
<dbReference type="EC" id="1.13.11.45" evidence="3"/>
<accession>A0A8K0WJH8</accession>
<comment type="caution">
    <text evidence="10">The sequence shown here is derived from an EMBL/GenBank/DDBJ whole genome shotgun (WGS) entry which is preliminary data.</text>
</comment>
<reference evidence="10" key="1">
    <citation type="journal article" date="2021" name="Nat. Commun.">
        <title>Genetic determinants of endophytism in the Arabidopsis root mycobiome.</title>
        <authorList>
            <person name="Mesny F."/>
            <person name="Miyauchi S."/>
            <person name="Thiergart T."/>
            <person name="Pickel B."/>
            <person name="Atanasova L."/>
            <person name="Karlsson M."/>
            <person name="Huettel B."/>
            <person name="Barry K.W."/>
            <person name="Haridas S."/>
            <person name="Chen C."/>
            <person name="Bauer D."/>
            <person name="Andreopoulos W."/>
            <person name="Pangilinan J."/>
            <person name="LaButti K."/>
            <person name="Riley R."/>
            <person name="Lipzen A."/>
            <person name="Clum A."/>
            <person name="Drula E."/>
            <person name="Henrissat B."/>
            <person name="Kohler A."/>
            <person name="Grigoriev I.V."/>
            <person name="Martin F.M."/>
            <person name="Hacquard S."/>
        </authorList>
    </citation>
    <scope>NUCLEOTIDE SEQUENCE</scope>
    <source>
        <strain evidence="10">MPI-CAGE-CH-0235</strain>
    </source>
</reference>
<dbReference type="EMBL" id="JAGPNK010000027">
    <property type="protein sequence ID" value="KAH7303981.1"/>
    <property type="molecule type" value="Genomic_DNA"/>
</dbReference>
<dbReference type="GO" id="GO:0050584">
    <property type="term" value="F:linoleate 11-lipoxygenase activity"/>
    <property type="evidence" value="ECO:0007669"/>
    <property type="project" value="UniProtKB-EC"/>
</dbReference>
<dbReference type="GO" id="GO:0034440">
    <property type="term" value="P:lipid oxidation"/>
    <property type="evidence" value="ECO:0007669"/>
    <property type="project" value="InterPro"/>
</dbReference>
<evidence type="ECO:0000259" key="9">
    <source>
        <dbReference type="PROSITE" id="PS51393"/>
    </source>
</evidence>
<proteinExistence type="predicted"/>
<evidence type="ECO:0000256" key="3">
    <source>
        <dbReference type="ARBA" id="ARBA00013178"/>
    </source>
</evidence>
<evidence type="ECO:0000256" key="7">
    <source>
        <dbReference type="ARBA" id="ARBA00023002"/>
    </source>
</evidence>
<comment type="catalytic activity">
    <reaction evidence="1">
        <text>(9Z,12Z)-octadecadienoate + O2 = (11S)-hydroperoxy-(9Z,12Z)-octadecadienoate</text>
        <dbReference type="Rhea" id="RHEA:18993"/>
        <dbReference type="ChEBI" id="CHEBI:15379"/>
        <dbReference type="ChEBI" id="CHEBI:30245"/>
        <dbReference type="ChEBI" id="CHEBI:57467"/>
        <dbReference type="EC" id="1.13.11.45"/>
    </reaction>
</comment>
<dbReference type="InterPro" id="IPR036226">
    <property type="entry name" value="LipOase_C_sf"/>
</dbReference>
<keyword evidence="11" id="KW-1185">Reference proteome</keyword>
<dbReference type="Gene3D" id="1.20.245.10">
    <property type="entry name" value="Lipoxygenase-1, Domain 5"/>
    <property type="match status" value="1"/>
</dbReference>
<keyword evidence="6" id="KW-0223">Dioxygenase</keyword>
<dbReference type="AlphaFoldDB" id="A0A8K0WJH8"/>
<evidence type="ECO:0000256" key="5">
    <source>
        <dbReference type="ARBA" id="ARBA00022723"/>
    </source>
</evidence>
<dbReference type="Gene3D" id="3.10.450.60">
    <property type="match status" value="1"/>
</dbReference>
<organism evidence="10 11">
    <name type="scientific">Stachybotrys elegans</name>
    <dbReference type="NCBI Taxonomy" id="80388"/>
    <lineage>
        <taxon>Eukaryota</taxon>
        <taxon>Fungi</taxon>
        <taxon>Dikarya</taxon>
        <taxon>Ascomycota</taxon>
        <taxon>Pezizomycotina</taxon>
        <taxon>Sordariomycetes</taxon>
        <taxon>Hypocreomycetidae</taxon>
        <taxon>Hypocreales</taxon>
        <taxon>Stachybotryaceae</taxon>
        <taxon>Stachybotrys</taxon>
    </lineage>
</organism>
<evidence type="ECO:0000313" key="11">
    <source>
        <dbReference type="Proteomes" id="UP000813444"/>
    </source>
</evidence>
<evidence type="ECO:0000313" key="10">
    <source>
        <dbReference type="EMBL" id="KAH7303981.1"/>
    </source>
</evidence>
<comment type="cofactor">
    <cofactor evidence="2">
        <name>Mn(2+)</name>
        <dbReference type="ChEBI" id="CHEBI:29035"/>
    </cofactor>
</comment>
<dbReference type="PROSITE" id="PS51393">
    <property type="entry name" value="LIPOXYGENASE_3"/>
    <property type="match status" value="1"/>
</dbReference>
<dbReference type="Pfam" id="PF00305">
    <property type="entry name" value="Lipoxygenase"/>
    <property type="match status" value="1"/>
</dbReference>
<evidence type="ECO:0000256" key="8">
    <source>
        <dbReference type="ARBA" id="ARBA00023211"/>
    </source>
</evidence>
<protein>
    <recommendedName>
        <fullName evidence="4">Manganese lipoxygenase</fullName>
        <ecNumber evidence="3">1.13.11.45</ecNumber>
    </recommendedName>
</protein>
<evidence type="ECO:0000256" key="6">
    <source>
        <dbReference type="ARBA" id="ARBA00022964"/>
    </source>
</evidence>
<dbReference type="InterPro" id="IPR000907">
    <property type="entry name" value="LipOase"/>
</dbReference>
<dbReference type="GO" id="GO:0046872">
    <property type="term" value="F:metal ion binding"/>
    <property type="evidence" value="ECO:0007669"/>
    <property type="project" value="UniProtKB-KW"/>
</dbReference>
<keyword evidence="5" id="KW-0479">Metal-binding</keyword>